<evidence type="ECO:0000256" key="2">
    <source>
        <dbReference type="ARBA" id="ARBA00022741"/>
    </source>
</evidence>
<dbReference type="GO" id="GO:0005524">
    <property type="term" value="F:ATP binding"/>
    <property type="evidence" value="ECO:0007669"/>
    <property type="project" value="UniProtKB-KW"/>
</dbReference>
<dbReference type="SUPFAM" id="SSF88697">
    <property type="entry name" value="PUA domain-like"/>
    <property type="match status" value="1"/>
</dbReference>
<dbReference type="InterPro" id="IPR002478">
    <property type="entry name" value="PUA"/>
</dbReference>
<dbReference type="GO" id="GO:0004349">
    <property type="term" value="F:glutamate 5-kinase activity"/>
    <property type="evidence" value="ECO:0007669"/>
    <property type="project" value="TreeGrafter"/>
</dbReference>
<dbReference type="Gene3D" id="3.40.1160.10">
    <property type="entry name" value="Acetylglutamate kinase-like"/>
    <property type="match status" value="1"/>
</dbReference>
<dbReference type="OrthoDB" id="409889at2759"/>
<evidence type="ECO:0000259" key="7">
    <source>
        <dbReference type="Pfam" id="PF01472"/>
    </source>
</evidence>
<feature type="region of interest" description="Disordered" evidence="5">
    <location>
        <begin position="1"/>
        <end position="20"/>
    </location>
</feature>
<dbReference type="InterPro" id="IPR036974">
    <property type="entry name" value="PUA_sf"/>
</dbReference>
<dbReference type="InterPro" id="IPR036393">
    <property type="entry name" value="AceGlu_kinase-like_sf"/>
</dbReference>
<protein>
    <submittedName>
        <fullName evidence="8">Uncharacterized protein</fullName>
    </submittedName>
</protein>
<dbReference type="PROSITE" id="PS50890">
    <property type="entry name" value="PUA"/>
    <property type="match status" value="1"/>
</dbReference>
<dbReference type="PRINTS" id="PR00474">
    <property type="entry name" value="GLU5KINASE"/>
</dbReference>
<dbReference type="Pfam" id="PF01472">
    <property type="entry name" value="PUA"/>
    <property type="match status" value="1"/>
</dbReference>
<proteinExistence type="predicted"/>
<dbReference type="SUPFAM" id="SSF53633">
    <property type="entry name" value="Carbamate kinase-like"/>
    <property type="match status" value="1"/>
</dbReference>
<dbReference type="AlphaFoldDB" id="A0A9Q3EJ48"/>
<dbReference type="GO" id="GO:0005829">
    <property type="term" value="C:cytosol"/>
    <property type="evidence" value="ECO:0007669"/>
    <property type="project" value="TreeGrafter"/>
</dbReference>
<dbReference type="GO" id="GO:0003723">
    <property type="term" value="F:RNA binding"/>
    <property type="evidence" value="ECO:0007669"/>
    <property type="project" value="InterPro"/>
</dbReference>
<feature type="compositionally biased region" description="Polar residues" evidence="5">
    <location>
        <begin position="1"/>
        <end position="10"/>
    </location>
</feature>
<gene>
    <name evidence="8" type="ORF">O181_062991</name>
</gene>
<evidence type="ECO:0000256" key="3">
    <source>
        <dbReference type="ARBA" id="ARBA00022777"/>
    </source>
</evidence>
<reference evidence="8" key="1">
    <citation type="submission" date="2021-03" db="EMBL/GenBank/DDBJ databases">
        <title>Draft genome sequence of rust myrtle Austropuccinia psidii MF-1, a brazilian biotype.</title>
        <authorList>
            <person name="Quecine M.C."/>
            <person name="Pachon D.M.R."/>
            <person name="Bonatelli M.L."/>
            <person name="Correr F.H."/>
            <person name="Franceschini L.M."/>
            <person name="Leite T.F."/>
            <person name="Margarido G.R.A."/>
            <person name="Almeida C.A."/>
            <person name="Ferrarezi J.A."/>
            <person name="Labate C.A."/>
        </authorList>
    </citation>
    <scope>NUCLEOTIDE SEQUENCE</scope>
    <source>
        <strain evidence="8">MF-1</strain>
    </source>
</reference>
<name>A0A9Q3EJ48_9BASI</name>
<keyword evidence="3" id="KW-0418">Kinase</keyword>
<keyword evidence="4" id="KW-0067">ATP-binding</keyword>
<dbReference type="InterPro" id="IPR001048">
    <property type="entry name" value="Asp/Glu/Uridylate_kinase"/>
</dbReference>
<dbReference type="InterPro" id="IPR001057">
    <property type="entry name" value="Glu/AcGlu_kinase"/>
</dbReference>
<dbReference type="Proteomes" id="UP000765509">
    <property type="component" value="Unassembled WGS sequence"/>
</dbReference>
<dbReference type="InterPro" id="IPR015947">
    <property type="entry name" value="PUA-like_sf"/>
</dbReference>
<dbReference type="Gene3D" id="2.30.130.10">
    <property type="entry name" value="PUA domain"/>
    <property type="match status" value="1"/>
</dbReference>
<accession>A0A9Q3EJ48</accession>
<evidence type="ECO:0000256" key="5">
    <source>
        <dbReference type="SAM" id="MobiDB-lite"/>
    </source>
</evidence>
<feature type="domain" description="PUA" evidence="7">
    <location>
        <begin position="158"/>
        <end position="259"/>
    </location>
</feature>
<dbReference type="PANTHER" id="PTHR43654:SF3">
    <property type="entry name" value="GLUTAMATE 5-KINASE"/>
    <property type="match status" value="1"/>
</dbReference>
<evidence type="ECO:0000259" key="6">
    <source>
        <dbReference type="Pfam" id="PF00696"/>
    </source>
</evidence>
<comment type="caution">
    <text evidence="8">The sequence shown here is derived from an EMBL/GenBank/DDBJ whole genome shotgun (WGS) entry which is preliminary data.</text>
</comment>
<keyword evidence="2" id="KW-0547">Nucleotide-binding</keyword>
<dbReference type="PANTHER" id="PTHR43654">
    <property type="entry name" value="GLUTAMATE 5-KINASE"/>
    <property type="match status" value="1"/>
</dbReference>
<dbReference type="GO" id="GO:1901607">
    <property type="term" value="P:alpha-amino acid biosynthetic process"/>
    <property type="evidence" value="ECO:0007669"/>
    <property type="project" value="UniProtKB-ARBA"/>
</dbReference>
<evidence type="ECO:0000313" key="8">
    <source>
        <dbReference type="EMBL" id="MBW0523276.1"/>
    </source>
</evidence>
<evidence type="ECO:0000256" key="4">
    <source>
        <dbReference type="ARBA" id="ARBA00022840"/>
    </source>
</evidence>
<dbReference type="Pfam" id="PF00696">
    <property type="entry name" value="AA_kinase"/>
    <property type="match status" value="1"/>
</dbReference>
<dbReference type="EMBL" id="AVOT02030159">
    <property type="protein sequence ID" value="MBW0523276.1"/>
    <property type="molecule type" value="Genomic_DNA"/>
</dbReference>
<organism evidence="8 9">
    <name type="scientific">Austropuccinia psidii MF-1</name>
    <dbReference type="NCBI Taxonomy" id="1389203"/>
    <lineage>
        <taxon>Eukaryota</taxon>
        <taxon>Fungi</taxon>
        <taxon>Dikarya</taxon>
        <taxon>Basidiomycota</taxon>
        <taxon>Pucciniomycotina</taxon>
        <taxon>Pucciniomycetes</taxon>
        <taxon>Pucciniales</taxon>
        <taxon>Sphaerophragmiaceae</taxon>
        <taxon>Austropuccinia</taxon>
    </lineage>
</organism>
<keyword evidence="9" id="KW-1185">Reference proteome</keyword>
<feature type="domain" description="Aspartate/glutamate/uridylate kinase" evidence="6">
    <location>
        <begin position="16"/>
        <end position="119"/>
    </location>
</feature>
<sequence>MSLLEESSNGRWGKKPKEKNKQALAEIGQGHLIALWDSLFGHLNQPIAQILLTRGDLADRSRYLNASSTLTTQLNHGVIPIINKNNTLSVAKIKFGDNDTLSAITASMCHAESLFSMTDPNPSPLAYETKPLYSFFLTRKTPLPSHKFWVAHGFVPKGSVVINKGAYKAISRKSIGGRLLPAGVGQVYGIFSVAQAVNIMVPQAYLNPDLELHNQKNDEPSGSLSAHVAMTNETWGGIVEVGRGLFNYNSSDMDKVKGQQR</sequence>
<evidence type="ECO:0000313" key="9">
    <source>
        <dbReference type="Proteomes" id="UP000765509"/>
    </source>
</evidence>
<keyword evidence="1" id="KW-0808">Transferase</keyword>
<evidence type="ECO:0000256" key="1">
    <source>
        <dbReference type="ARBA" id="ARBA00022679"/>
    </source>
</evidence>